<comment type="caution">
    <text evidence="2">The sequence shown here is derived from an EMBL/GenBank/DDBJ whole genome shotgun (WGS) entry which is preliminary data.</text>
</comment>
<feature type="compositionally biased region" description="Acidic residues" evidence="1">
    <location>
        <begin position="78"/>
        <end position="88"/>
    </location>
</feature>
<dbReference type="Proteomes" id="UP000193710">
    <property type="component" value="Unassembled WGS sequence"/>
</dbReference>
<name>A0ABX3VX87_9MYCO</name>
<gene>
    <name evidence="2" type="ORF">AWC29_28660</name>
</gene>
<evidence type="ECO:0000313" key="3">
    <source>
        <dbReference type="Proteomes" id="UP000193710"/>
    </source>
</evidence>
<proteinExistence type="predicted"/>
<dbReference type="EMBL" id="LQPY01000042">
    <property type="protein sequence ID" value="ORW98969.1"/>
    <property type="molecule type" value="Genomic_DNA"/>
</dbReference>
<evidence type="ECO:0000313" key="2">
    <source>
        <dbReference type="EMBL" id="ORW98969.1"/>
    </source>
</evidence>
<feature type="compositionally biased region" description="Polar residues" evidence="1">
    <location>
        <begin position="90"/>
        <end position="100"/>
    </location>
</feature>
<feature type="compositionally biased region" description="Basic and acidic residues" evidence="1">
    <location>
        <begin position="1"/>
        <end position="13"/>
    </location>
</feature>
<sequence length="207" mass="22151">MDPMSQHDDHDDLSALDFSSYQSGSDDNGHEPADALDFSAADDDGGAESDAEALDAYAPTEPEEADTELEAIAATTEPSDDEDEEDDGVQQYTVTNPPETVSVSALIDGRTQRVTLSPTATNLTEAELADEIIVLAELARQKGLAGQRSYVMESAADNPGLQQLSDMGLDSSQLLRDFVDTGMRLPTEEQAETAQAEVFAARYTADK</sequence>
<reference evidence="2 3" key="1">
    <citation type="submission" date="2016-01" db="EMBL/GenBank/DDBJ databases">
        <title>The new phylogeny of the genus Mycobacterium.</title>
        <authorList>
            <person name="Tarcisio F."/>
            <person name="Conor M."/>
            <person name="Antonella G."/>
            <person name="Elisabetta G."/>
            <person name="Giulia F.S."/>
            <person name="Sara T."/>
            <person name="Anna F."/>
            <person name="Clotilde B."/>
            <person name="Roberto B."/>
            <person name="Veronica D.S."/>
            <person name="Fabio R."/>
            <person name="Monica P."/>
            <person name="Olivier J."/>
            <person name="Enrico T."/>
            <person name="Nicola S."/>
        </authorList>
    </citation>
    <scope>NUCLEOTIDE SEQUENCE [LARGE SCALE GENOMIC DNA]</scope>
    <source>
        <strain evidence="2 3">DSM 44626</strain>
    </source>
</reference>
<accession>A0ABX3VX87</accession>
<evidence type="ECO:0000256" key="1">
    <source>
        <dbReference type="SAM" id="MobiDB-lite"/>
    </source>
</evidence>
<organism evidence="2 3">
    <name type="scientific">Mycobacterium triplex</name>
    <dbReference type="NCBI Taxonomy" id="47839"/>
    <lineage>
        <taxon>Bacteria</taxon>
        <taxon>Bacillati</taxon>
        <taxon>Actinomycetota</taxon>
        <taxon>Actinomycetes</taxon>
        <taxon>Mycobacteriales</taxon>
        <taxon>Mycobacteriaceae</taxon>
        <taxon>Mycobacterium</taxon>
        <taxon>Mycobacterium simiae complex</taxon>
    </lineage>
</organism>
<feature type="region of interest" description="Disordered" evidence="1">
    <location>
        <begin position="1"/>
        <end position="100"/>
    </location>
</feature>
<feature type="compositionally biased region" description="Polar residues" evidence="1">
    <location>
        <begin position="17"/>
        <end position="26"/>
    </location>
</feature>
<evidence type="ECO:0008006" key="4">
    <source>
        <dbReference type="Google" id="ProtNLM"/>
    </source>
</evidence>
<protein>
    <recommendedName>
        <fullName evidence="4">ESX-1 secretion-associated protein EspH</fullName>
    </recommendedName>
</protein>
<feature type="compositionally biased region" description="Acidic residues" evidence="1">
    <location>
        <begin position="40"/>
        <end position="53"/>
    </location>
</feature>
<keyword evidence="3" id="KW-1185">Reference proteome</keyword>